<feature type="transmembrane region" description="Helical" evidence="1">
    <location>
        <begin position="29"/>
        <end position="47"/>
    </location>
</feature>
<evidence type="ECO:0000256" key="1">
    <source>
        <dbReference type="SAM" id="Phobius"/>
    </source>
</evidence>
<dbReference type="AlphaFoldDB" id="A0A6I4VYB4"/>
<keyword evidence="1" id="KW-1133">Transmembrane helix</keyword>
<dbReference type="Proteomes" id="UP000430692">
    <property type="component" value="Unassembled WGS sequence"/>
</dbReference>
<protein>
    <recommendedName>
        <fullName evidence="4">PrgI family protein</fullName>
    </recommendedName>
</protein>
<dbReference type="RefSeq" id="WP_160800385.1">
    <property type="nucleotide sequence ID" value="NZ_WUUL01000002.1"/>
</dbReference>
<evidence type="ECO:0000313" key="2">
    <source>
        <dbReference type="EMBL" id="MXQ53052.1"/>
    </source>
</evidence>
<feature type="transmembrane region" description="Helical" evidence="1">
    <location>
        <begin position="53"/>
        <end position="73"/>
    </location>
</feature>
<comment type="caution">
    <text evidence="2">The sequence shown here is derived from an EMBL/GenBank/DDBJ whole genome shotgun (WGS) entry which is preliminary data.</text>
</comment>
<keyword evidence="1" id="KW-0472">Membrane</keyword>
<proteinExistence type="predicted"/>
<gene>
    <name evidence="2" type="ORF">GSM42_04755</name>
</gene>
<name>A0A6I4VYB4_9BACL</name>
<reference evidence="2 3" key="1">
    <citation type="submission" date="2019-12" db="EMBL/GenBank/DDBJ databases">
        <title>Whole-genome analyses of novel actinobacteria.</title>
        <authorList>
            <person name="Sahin N."/>
            <person name="Saygin H."/>
        </authorList>
    </citation>
    <scope>NUCLEOTIDE SEQUENCE [LARGE SCALE GENOMIC DNA]</scope>
    <source>
        <strain evidence="2 3">KC615</strain>
    </source>
</reference>
<dbReference type="EMBL" id="WUUL01000002">
    <property type="protein sequence ID" value="MXQ53052.1"/>
    <property type="molecule type" value="Genomic_DNA"/>
</dbReference>
<keyword evidence="3" id="KW-1185">Reference proteome</keyword>
<evidence type="ECO:0008006" key="4">
    <source>
        <dbReference type="Google" id="ProtNLM"/>
    </source>
</evidence>
<evidence type="ECO:0000313" key="3">
    <source>
        <dbReference type="Proteomes" id="UP000430692"/>
    </source>
</evidence>
<keyword evidence="1" id="KW-0812">Transmembrane</keyword>
<accession>A0A6I4VYB4</accession>
<organism evidence="2 3">
    <name type="scientific">Shimazuella alba</name>
    <dbReference type="NCBI Taxonomy" id="2690964"/>
    <lineage>
        <taxon>Bacteria</taxon>
        <taxon>Bacillati</taxon>
        <taxon>Bacillota</taxon>
        <taxon>Bacilli</taxon>
        <taxon>Bacillales</taxon>
        <taxon>Thermoactinomycetaceae</taxon>
        <taxon>Shimazuella</taxon>
    </lineage>
</organism>
<sequence length="107" mass="12791">MLAERKRFLIPNQITKAFHIWRGITLRDGLILLPLGLIGYVCYQYIIPSAWELSYKLFLALLPATLGGAMIFVRPIPERKNIALYQQLLWRIRFNRRQRIYLFSKRR</sequence>